<proteinExistence type="predicted"/>
<dbReference type="RefSeq" id="WP_063274070.1">
    <property type="nucleotide sequence ID" value="NZ_LQMT02000039.1"/>
</dbReference>
<feature type="domain" description="N-acetyltransferase" evidence="3">
    <location>
        <begin position="150"/>
        <end position="307"/>
    </location>
</feature>
<dbReference type="PROSITE" id="PS50995">
    <property type="entry name" value="HTH_MARR_2"/>
    <property type="match status" value="1"/>
</dbReference>
<dbReference type="PANTHER" id="PTHR13947:SF37">
    <property type="entry name" value="LD18367P"/>
    <property type="match status" value="1"/>
</dbReference>
<protein>
    <submittedName>
        <fullName evidence="4">MarR family transcriptional regulator</fullName>
    </submittedName>
</protein>
<evidence type="ECO:0000313" key="4">
    <source>
        <dbReference type="EMBL" id="ONF63018.1"/>
    </source>
</evidence>
<dbReference type="AlphaFoldDB" id="A0A1W2LK86"/>
<dbReference type="PANTHER" id="PTHR13947">
    <property type="entry name" value="GNAT FAMILY N-ACETYLTRANSFERASE"/>
    <property type="match status" value="1"/>
</dbReference>
<keyword evidence="1" id="KW-0808">Transferase</keyword>
<dbReference type="EMBL" id="LQMT02000039">
    <property type="protein sequence ID" value="ONF63018.1"/>
    <property type="molecule type" value="Genomic_DNA"/>
</dbReference>
<dbReference type="InterPro" id="IPR036388">
    <property type="entry name" value="WH-like_DNA-bd_sf"/>
</dbReference>
<dbReference type="InterPro" id="IPR036390">
    <property type="entry name" value="WH_DNA-bd_sf"/>
</dbReference>
<dbReference type="SUPFAM" id="SSF46785">
    <property type="entry name" value="Winged helix' DNA-binding domain"/>
    <property type="match status" value="1"/>
</dbReference>
<reference evidence="4 5" key="1">
    <citation type="submission" date="2016-12" db="EMBL/GenBank/DDBJ databases">
        <title>Amycolatopsis keratiniphila subsp. keratiniphila genome sequencing and assembly.</title>
        <authorList>
            <person name="Mayilraj S."/>
            <person name="Kaur N."/>
        </authorList>
    </citation>
    <scope>NUCLEOTIDE SEQUENCE [LARGE SCALE GENOMIC DNA]</scope>
    <source>
        <strain evidence="4 5">DSM 44409</strain>
    </source>
</reference>
<dbReference type="InterPro" id="IPR000835">
    <property type="entry name" value="HTH_MarR-typ"/>
</dbReference>
<dbReference type="CDD" id="cd04301">
    <property type="entry name" value="NAT_SF"/>
    <property type="match status" value="1"/>
</dbReference>
<dbReference type="PROSITE" id="PS51186">
    <property type="entry name" value="GNAT"/>
    <property type="match status" value="1"/>
</dbReference>
<evidence type="ECO:0000259" key="2">
    <source>
        <dbReference type="PROSITE" id="PS50995"/>
    </source>
</evidence>
<dbReference type="Proteomes" id="UP000076660">
    <property type="component" value="Unassembled WGS sequence"/>
</dbReference>
<name>A0A1W2LK86_9PSEU</name>
<dbReference type="GO" id="GO:0008080">
    <property type="term" value="F:N-acetyltransferase activity"/>
    <property type="evidence" value="ECO:0007669"/>
    <property type="project" value="InterPro"/>
</dbReference>
<dbReference type="GO" id="GO:0003700">
    <property type="term" value="F:DNA-binding transcription factor activity"/>
    <property type="evidence" value="ECO:0007669"/>
    <property type="project" value="InterPro"/>
</dbReference>
<dbReference type="OrthoDB" id="273614at2"/>
<sequence>MNRSADRVATVRAFNRLYTGVIGVLDEGPADAEYSLSEARVIFELAQQDQTQVTDLRKRLDLDAGYASRLLARLEARGLLTRERSDEDARRQIVRLTENGRKAFAVLDERSVGRIGTLLGRFGDDEQRRLLGAMDTITSLVGERAADPTLVLRPPRPGDFGWVVHRHGALYSREYGWDERFEALVARVVAEYVDRRDDPRQAGWIAELDGERVGSIFCMPAEDGVTAKLRMLLLEPAARGRGVGKRLVTECVEFARAAGYPAMELWTVSLLEAARAIYRKAGFQLVSEETITGFGYELTGQTWRLEL</sequence>
<organism evidence="4 5">
    <name type="scientific">Amycolatopsis keratiniphila subsp. keratiniphila</name>
    <dbReference type="NCBI Taxonomy" id="227715"/>
    <lineage>
        <taxon>Bacteria</taxon>
        <taxon>Bacillati</taxon>
        <taxon>Actinomycetota</taxon>
        <taxon>Actinomycetes</taxon>
        <taxon>Pseudonocardiales</taxon>
        <taxon>Pseudonocardiaceae</taxon>
        <taxon>Amycolatopsis</taxon>
        <taxon>Amycolatopsis japonica group</taxon>
    </lineage>
</organism>
<dbReference type="InterPro" id="IPR000182">
    <property type="entry name" value="GNAT_dom"/>
</dbReference>
<dbReference type="Gene3D" id="1.10.10.10">
    <property type="entry name" value="Winged helix-like DNA-binding domain superfamily/Winged helix DNA-binding domain"/>
    <property type="match status" value="1"/>
</dbReference>
<gene>
    <name evidence="4" type="ORF">AVR91_0236885</name>
</gene>
<dbReference type="InterPro" id="IPR016181">
    <property type="entry name" value="Acyl_CoA_acyltransferase"/>
</dbReference>
<evidence type="ECO:0000259" key="3">
    <source>
        <dbReference type="PROSITE" id="PS51186"/>
    </source>
</evidence>
<dbReference type="SUPFAM" id="SSF55729">
    <property type="entry name" value="Acyl-CoA N-acyltransferases (Nat)"/>
    <property type="match status" value="1"/>
</dbReference>
<dbReference type="Pfam" id="PF00583">
    <property type="entry name" value="Acetyltransf_1"/>
    <property type="match status" value="1"/>
</dbReference>
<dbReference type="Gene3D" id="3.40.630.30">
    <property type="match status" value="1"/>
</dbReference>
<evidence type="ECO:0000313" key="5">
    <source>
        <dbReference type="Proteomes" id="UP000076660"/>
    </source>
</evidence>
<evidence type="ECO:0000256" key="1">
    <source>
        <dbReference type="ARBA" id="ARBA00022679"/>
    </source>
</evidence>
<accession>A0A1W2LK86</accession>
<feature type="domain" description="HTH marR-type" evidence="2">
    <location>
        <begin position="1"/>
        <end position="139"/>
    </location>
</feature>
<dbReference type="Pfam" id="PF12802">
    <property type="entry name" value="MarR_2"/>
    <property type="match status" value="1"/>
</dbReference>
<dbReference type="InterPro" id="IPR050769">
    <property type="entry name" value="NAT_camello-type"/>
</dbReference>
<dbReference type="SMART" id="SM00347">
    <property type="entry name" value="HTH_MARR"/>
    <property type="match status" value="1"/>
</dbReference>
<comment type="caution">
    <text evidence="4">The sequence shown here is derived from an EMBL/GenBank/DDBJ whole genome shotgun (WGS) entry which is preliminary data.</text>
</comment>